<dbReference type="FunFam" id="2.30.29.30:FF:000286">
    <property type="entry name" value="PH-protein kinase domain containing protein"/>
    <property type="match status" value="1"/>
</dbReference>
<evidence type="ECO:0000313" key="3">
    <source>
        <dbReference type="EMBL" id="KZP31798.1"/>
    </source>
</evidence>
<dbReference type="SUPFAM" id="SSF50729">
    <property type="entry name" value="PH domain-like"/>
    <property type="match status" value="2"/>
</dbReference>
<proteinExistence type="predicted"/>
<feature type="compositionally biased region" description="Acidic residues" evidence="1">
    <location>
        <begin position="91"/>
        <end position="101"/>
    </location>
</feature>
<evidence type="ECO:0000256" key="1">
    <source>
        <dbReference type="SAM" id="MobiDB-lite"/>
    </source>
</evidence>
<accession>A0A166UL33</accession>
<gene>
    <name evidence="3" type="ORF">FIBSPDRAFT_849307</name>
</gene>
<feature type="region of interest" description="Disordered" evidence="1">
    <location>
        <begin position="371"/>
        <end position="395"/>
    </location>
</feature>
<dbReference type="InterPro" id="IPR051707">
    <property type="entry name" value="PI-Interact_SigTrans_Reg"/>
</dbReference>
<dbReference type="EMBL" id="KV417488">
    <property type="protein sequence ID" value="KZP31798.1"/>
    <property type="molecule type" value="Genomic_DNA"/>
</dbReference>
<keyword evidence="4" id="KW-1185">Reference proteome</keyword>
<feature type="compositionally biased region" description="Low complexity" evidence="1">
    <location>
        <begin position="372"/>
        <end position="391"/>
    </location>
</feature>
<dbReference type="AlphaFoldDB" id="A0A166UL33"/>
<dbReference type="PROSITE" id="PS50003">
    <property type="entry name" value="PH_DOMAIN"/>
    <property type="match status" value="2"/>
</dbReference>
<dbReference type="InterPro" id="IPR001849">
    <property type="entry name" value="PH_domain"/>
</dbReference>
<dbReference type="PANTHER" id="PTHR14336:SF8">
    <property type="entry name" value="PROTEIN OPY1"/>
    <property type="match status" value="1"/>
</dbReference>
<dbReference type="Proteomes" id="UP000076532">
    <property type="component" value="Unassembled WGS sequence"/>
</dbReference>
<dbReference type="PANTHER" id="PTHR14336">
    <property type="entry name" value="TANDEM PH DOMAIN CONTAINING PROTEIN"/>
    <property type="match status" value="1"/>
</dbReference>
<protein>
    <submittedName>
        <fullName evidence="3">PH-domain-containing protein</fullName>
    </submittedName>
</protein>
<feature type="compositionally biased region" description="Low complexity" evidence="1">
    <location>
        <begin position="35"/>
        <end position="72"/>
    </location>
</feature>
<feature type="region of interest" description="Disordered" evidence="1">
    <location>
        <begin position="1"/>
        <end position="121"/>
    </location>
</feature>
<dbReference type="Gene3D" id="2.30.29.30">
    <property type="entry name" value="Pleckstrin-homology domain (PH domain)/Phosphotyrosine-binding domain (PTB)"/>
    <property type="match status" value="2"/>
</dbReference>
<dbReference type="Pfam" id="PF00169">
    <property type="entry name" value="PH"/>
    <property type="match status" value="2"/>
</dbReference>
<dbReference type="OrthoDB" id="2157866at2759"/>
<feature type="region of interest" description="Disordered" evidence="1">
    <location>
        <begin position="453"/>
        <end position="490"/>
    </location>
</feature>
<dbReference type="SMART" id="SM00233">
    <property type="entry name" value="PH"/>
    <property type="match status" value="2"/>
</dbReference>
<feature type="domain" description="PH" evidence="2">
    <location>
        <begin position="121"/>
        <end position="216"/>
    </location>
</feature>
<evidence type="ECO:0000259" key="2">
    <source>
        <dbReference type="PROSITE" id="PS50003"/>
    </source>
</evidence>
<evidence type="ECO:0000313" key="4">
    <source>
        <dbReference type="Proteomes" id="UP000076532"/>
    </source>
</evidence>
<feature type="region of interest" description="Disordered" evidence="1">
    <location>
        <begin position="223"/>
        <end position="306"/>
    </location>
</feature>
<sequence length="490" mass="52868">MSTTRAVPPPSPQEVQRKLSLHNKPKPTPSPGPPTVSGTESESDPILSPPIDILPNTTSLSSNGGSVGLLAGTSPNPPLSSIIERRSGSGDESDEEDDGEEVGGWRPADAQGKPQASSDETVIKAGYLSKKGERRKTWKKRWFVLRPAHLAYYKTDAEYQLLKILDLSEIHSCTPISLKKHANTFGLVSPVRTFYLQANTPGEVQSWVKAIQEARETLLATSTTTSLITPPTPIPIPNARNRAGSHPPPPITPSPASRGSLMQNMTSSDSEDGSPTIAGRTYSSSSQNRPAPMLVASPSPVKALGTAKDPSKAVLSGYLMKCGSKRHNWRKRWFVLNSERLLYSGSHMDTKPHREFKFSEILDALEYDLPSRHQSPSSAASPPYPASSADSEAVDRGSNTFKIVTTKRTLLLCAPSEEEEIKWLSAICALVARRKDLGVVPGESSEVVAHAHHPHQHSHQQLGHPHQAPGVGAKGKSRTMSMGGSVAEEE</sequence>
<feature type="domain" description="PH" evidence="2">
    <location>
        <begin position="312"/>
        <end position="432"/>
    </location>
</feature>
<organism evidence="3 4">
    <name type="scientific">Athelia psychrophila</name>
    <dbReference type="NCBI Taxonomy" id="1759441"/>
    <lineage>
        <taxon>Eukaryota</taxon>
        <taxon>Fungi</taxon>
        <taxon>Dikarya</taxon>
        <taxon>Basidiomycota</taxon>
        <taxon>Agaricomycotina</taxon>
        <taxon>Agaricomycetes</taxon>
        <taxon>Agaricomycetidae</taxon>
        <taxon>Atheliales</taxon>
        <taxon>Atheliaceae</taxon>
        <taxon>Athelia</taxon>
    </lineage>
</organism>
<name>A0A166UL33_9AGAM</name>
<dbReference type="InterPro" id="IPR011993">
    <property type="entry name" value="PH-like_dom_sf"/>
</dbReference>
<dbReference type="STRING" id="436010.A0A166UL33"/>
<reference evidence="3 4" key="1">
    <citation type="journal article" date="2016" name="Mol. Biol. Evol.">
        <title>Comparative Genomics of Early-Diverging Mushroom-Forming Fungi Provides Insights into the Origins of Lignocellulose Decay Capabilities.</title>
        <authorList>
            <person name="Nagy L.G."/>
            <person name="Riley R."/>
            <person name="Tritt A."/>
            <person name="Adam C."/>
            <person name="Daum C."/>
            <person name="Floudas D."/>
            <person name="Sun H."/>
            <person name="Yadav J.S."/>
            <person name="Pangilinan J."/>
            <person name="Larsson K.H."/>
            <person name="Matsuura K."/>
            <person name="Barry K."/>
            <person name="Labutti K."/>
            <person name="Kuo R."/>
            <person name="Ohm R.A."/>
            <person name="Bhattacharya S.S."/>
            <person name="Shirouzu T."/>
            <person name="Yoshinaga Y."/>
            <person name="Martin F.M."/>
            <person name="Grigoriev I.V."/>
            <person name="Hibbett D.S."/>
        </authorList>
    </citation>
    <scope>NUCLEOTIDE SEQUENCE [LARGE SCALE GENOMIC DNA]</scope>
    <source>
        <strain evidence="3 4">CBS 109695</strain>
    </source>
</reference>